<dbReference type="VEuPathDB" id="VectorBase:RPRC002161"/>
<name>T1HDN9_RHOPR</name>
<keyword evidence="5 10" id="KW-0552">Olfaction</keyword>
<dbReference type="OMA" id="FACTWIN"/>
<dbReference type="InterPro" id="IPR004117">
    <property type="entry name" value="7tm6_olfct_rcpt"/>
</dbReference>
<keyword evidence="3 10" id="KW-0716">Sensory transduction</keyword>
<comment type="caution">
    <text evidence="10">Lacks conserved residue(s) required for the propagation of feature annotation.</text>
</comment>
<keyword evidence="2" id="KW-1003">Cell membrane</keyword>
<dbReference type="EMBL" id="ACPB03013331">
    <property type="status" value="NOT_ANNOTATED_CDS"/>
    <property type="molecule type" value="Genomic_DNA"/>
</dbReference>
<evidence type="ECO:0000256" key="4">
    <source>
        <dbReference type="ARBA" id="ARBA00022692"/>
    </source>
</evidence>
<dbReference type="Proteomes" id="UP000015103">
    <property type="component" value="Unassembled WGS sequence"/>
</dbReference>
<evidence type="ECO:0000256" key="1">
    <source>
        <dbReference type="ARBA" id="ARBA00004651"/>
    </source>
</evidence>
<feature type="transmembrane region" description="Helical" evidence="10">
    <location>
        <begin position="66"/>
        <end position="84"/>
    </location>
</feature>
<feature type="transmembrane region" description="Helical" evidence="10">
    <location>
        <begin position="167"/>
        <end position="200"/>
    </location>
</feature>
<proteinExistence type="inferred from homology"/>
<dbReference type="GO" id="GO:0005549">
    <property type="term" value="F:odorant binding"/>
    <property type="evidence" value="ECO:0007669"/>
    <property type="project" value="InterPro"/>
</dbReference>
<feature type="transmembrane region" description="Helical" evidence="10">
    <location>
        <begin position="126"/>
        <end position="147"/>
    </location>
</feature>
<keyword evidence="7 10" id="KW-0472">Membrane</keyword>
<sequence length="372" mass="43192">MSPPSRHLFLLMTGGGMGYHPQFKFKWLIKVYAIYLFIMLMMNYYTLTMAWLSADHTDFDVKAELIQYYLECFHILAKFLNFLFRQKEVRELLRTADEIREACRSDPDNQSVIEQNEKTESTLARFTVIGAETVIVTFFACTWINYVTTGKKKLPLLYWIPFDSLKYFWQAVIFQLLLFLTPVQIYSCCMGFNVLLAMVATSQMRILQRLLTTRDSKAAARISTYETHQGINKLILQMNELLSGQFLFEISLSALILSIRIFAFIKAILSGKEGLVFTAGILLLAMSSPCVISWVGELIKSESEKIFEAAYDNVWYEEEVKTKKELILVLRASQRPHTLHYRHIISFNRQQFASMMQATYSYLTLLLRFGDL</sequence>
<keyword evidence="8 10" id="KW-0675">Receptor</keyword>
<dbReference type="InParanoid" id="T1HDN9"/>
<evidence type="ECO:0000256" key="10">
    <source>
        <dbReference type="RuleBase" id="RU351113"/>
    </source>
</evidence>
<dbReference type="GO" id="GO:0005886">
    <property type="term" value="C:plasma membrane"/>
    <property type="evidence" value="ECO:0007669"/>
    <property type="project" value="UniProtKB-SubCell"/>
</dbReference>
<evidence type="ECO:0000313" key="11">
    <source>
        <dbReference type="EnsemblMetazoa" id="RPRC002161-PA"/>
    </source>
</evidence>
<protein>
    <recommendedName>
        <fullName evidence="10">Odorant receptor</fullName>
    </recommendedName>
</protein>
<dbReference type="GO" id="GO:0004984">
    <property type="term" value="F:olfactory receptor activity"/>
    <property type="evidence" value="ECO:0007669"/>
    <property type="project" value="InterPro"/>
</dbReference>
<dbReference type="EnsemblMetazoa" id="RPRC002161-RA">
    <property type="protein sequence ID" value="RPRC002161-PA"/>
    <property type="gene ID" value="RPRC002161"/>
</dbReference>
<dbReference type="AlphaFoldDB" id="T1HDN9"/>
<organism evidence="11 12">
    <name type="scientific">Rhodnius prolixus</name>
    <name type="common">Triatomid bug</name>
    <dbReference type="NCBI Taxonomy" id="13249"/>
    <lineage>
        <taxon>Eukaryota</taxon>
        <taxon>Metazoa</taxon>
        <taxon>Ecdysozoa</taxon>
        <taxon>Arthropoda</taxon>
        <taxon>Hexapoda</taxon>
        <taxon>Insecta</taxon>
        <taxon>Pterygota</taxon>
        <taxon>Neoptera</taxon>
        <taxon>Paraneoptera</taxon>
        <taxon>Hemiptera</taxon>
        <taxon>Heteroptera</taxon>
        <taxon>Panheteroptera</taxon>
        <taxon>Cimicomorpha</taxon>
        <taxon>Reduviidae</taxon>
        <taxon>Triatominae</taxon>
        <taxon>Rhodnius</taxon>
    </lineage>
</organism>
<keyword evidence="6 10" id="KW-1133">Transmembrane helix</keyword>
<accession>T1HDN9</accession>
<dbReference type="GO" id="GO:0007165">
    <property type="term" value="P:signal transduction"/>
    <property type="evidence" value="ECO:0007669"/>
    <property type="project" value="UniProtKB-KW"/>
</dbReference>
<feature type="transmembrane region" description="Helical" evidence="10">
    <location>
        <begin position="27"/>
        <end position="46"/>
    </location>
</feature>
<evidence type="ECO:0000256" key="8">
    <source>
        <dbReference type="ARBA" id="ARBA00023170"/>
    </source>
</evidence>
<evidence type="ECO:0000256" key="2">
    <source>
        <dbReference type="ARBA" id="ARBA00022475"/>
    </source>
</evidence>
<keyword evidence="4 10" id="KW-0812">Transmembrane</keyword>
<feature type="transmembrane region" description="Helical" evidence="10">
    <location>
        <begin position="275"/>
        <end position="295"/>
    </location>
</feature>
<feature type="transmembrane region" description="Helical" evidence="10">
    <location>
        <begin position="246"/>
        <end position="269"/>
    </location>
</feature>
<evidence type="ECO:0000256" key="3">
    <source>
        <dbReference type="ARBA" id="ARBA00022606"/>
    </source>
</evidence>
<keyword evidence="9 10" id="KW-0807">Transducer</keyword>
<evidence type="ECO:0000256" key="7">
    <source>
        <dbReference type="ARBA" id="ARBA00023136"/>
    </source>
</evidence>
<dbReference type="PANTHER" id="PTHR21137:SF35">
    <property type="entry name" value="ODORANT RECEPTOR 19A-RELATED"/>
    <property type="match status" value="1"/>
</dbReference>
<evidence type="ECO:0000256" key="9">
    <source>
        <dbReference type="ARBA" id="ARBA00023224"/>
    </source>
</evidence>
<evidence type="ECO:0000256" key="5">
    <source>
        <dbReference type="ARBA" id="ARBA00022725"/>
    </source>
</evidence>
<keyword evidence="12" id="KW-1185">Reference proteome</keyword>
<reference evidence="11" key="1">
    <citation type="submission" date="2015-05" db="UniProtKB">
        <authorList>
            <consortium name="EnsemblMetazoa"/>
        </authorList>
    </citation>
    <scope>IDENTIFICATION</scope>
</reference>
<evidence type="ECO:0000256" key="6">
    <source>
        <dbReference type="ARBA" id="ARBA00022989"/>
    </source>
</evidence>
<dbReference type="FunCoup" id="T1HDN9">
    <property type="interactions" value="84"/>
</dbReference>
<evidence type="ECO:0000313" key="12">
    <source>
        <dbReference type="Proteomes" id="UP000015103"/>
    </source>
</evidence>
<dbReference type="PANTHER" id="PTHR21137">
    <property type="entry name" value="ODORANT RECEPTOR"/>
    <property type="match status" value="1"/>
</dbReference>
<dbReference type="Pfam" id="PF02949">
    <property type="entry name" value="7tm_6"/>
    <property type="match status" value="1"/>
</dbReference>
<comment type="subcellular location">
    <subcellularLocation>
        <location evidence="1 10">Cell membrane</location>
        <topology evidence="1 10">Multi-pass membrane protein</topology>
    </subcellularLocation>
</comment>
<dbReference type="HOGENOM" id="CLU_742520_0_0_1"/>
<comment type="similarity">
    <text evidence="10">Belongs to the insect chemoreceptor superfamily. Heteromeric odorant receptor channel (TC 1.A.69) family.</text>
</comment>